<feature type="binding site" evidence="15">
    <location>
        <position position="436"/>
    </location>
    <ligand>
        <name>Zn(2+)</name>
        <dbReference type="ChEBI" id="CHEBI:29105"/>
    </ligand>
</feature>
<evidence type="ECO:0000256" key="14">
    <source>
        <dbReference type="ARBA" id="ARBA00060881"/>
    </source>
</evidence>
<dbReference type="Proteomes" id="UP000290602">
    <property type="component" value="Unassembled WGS sequence"/>
</dbReference>
<dbReference type="SMART" id="SM00532">
    <property type="entry name" value="LIGANc"/>
    <property type="match status" value="1"/>
</dbReference>
<dbReference type="RefSeq" id="WP_129031057.1">
    <property type="nucleotide sequence ID" value="NZ_CP059603.1"/>
</dbReference>
<feature type="binding site" evidence="15">
    <location>
        <position position="441"/>
    </location>
    <ligand>
        <name>Zn(2+)</name>
        <dbReference type="ChEBI" id="CHEBI:29105"/>
    </ligand>
</feature>
<dbReference type="InterPro" id="IPR012340">
    <property type="entry name" value="NA-bd_OB-fold"/>
</dbReference>
<feature type="binding site" evidence="15">
    <location>
        <position position="421"/>
    </location>
    <ligand>
        <name>Zn(2+)</name>
        <dbReference type="ChEBI" id="CHEBI:29105"/>
    </ligand>
</feature>
<sequence length="684" mass="74359">MTDKPVQEMTEQAAAEEAATLRPQLRKWGQQYYDADNPAVEDDVYDRNYARLVALETAFPALVTPDSPTQHVGGSVRGDLPKVNHDIPMLSLGDVFSIDELREFNDRLRKDVATEDTTDEGFDYNCELKIDGLAISLRYENGKFVQGSTRGNGSIGEDITDNLATLPSIPKKLSRPLTIDVRGECYMPKQAFLDLNARREAEGKAPFANPRNAAAGSLRQLHVQVTAERKLETFMYNIADYEPLDTRTQSGLLDELAELGFSTNPTYQVAHNMDDVAAYIDQYQAKRADLAYGIDGIVIKANPLPLQRAIGATVKVPRWAIAYKFPPEEVETVVRDIEWTVGRTGIVTPTAVMDAVKLAGSTVARASLHNPDYLQAKDIRLGDAVLLHKAGDIIPEISNFVADKRPKDAQPAPIPTTCPSCGAPLVHLDEEVALRCINPSCPAQLASGMAHFASRNAMNIDGLGPKIVAQLFDKQLVQDVASLYHLTAEQLLTLDKFGEKSTQNLLTAIDNSRHNSLERLLFGLGIRHVGAKAARSIAERFGDLRSLMAADTATIAAIDTVGQIIADSVVTYFATDQAQHLVARLDAAGVNLTYTSGEIVTAPDSQFADQRVVLTGKLQNLTRPEATKWLETRGAKVTSSVSKSTNLVIAGEAAGSKLTKAQELGIPVWDEAQLSAAMADENNG</sequence>
<dbReference type="InterPro" id="IPR004150">
    <property type="entry name" value="NAD_DNA_ligase_OB"/>
</dbReference>
<feature type="active site" description="N6-AMP-lysine intermediate" evidence="15">
    <location>
        <position position="129"/>
    </location>
</feature>
<keyword evidence="8 15" id="KW-0862">Zinc</keyword>
<dbReference type="InterPro" id="IPR001357">
    <property type="entry name" value="BRCT_dom"/>
</dbReference>
<dbReference type="SUPFAM" id="SSF47781">
    <property type="entry name" value="RuvA domain 2-like"/>
    <property type="match status" value="1"/>
</dbReference>
<dbReference type="SUPFAM" id="SSF56091">
    <property type="entry name" value="DNA ligase/mRNA capping enzyme, catalytic domain"/>
    <property type="match status" value="1"/>
</dbReference>
<dbReference type="GO" id="GO:0046872">
    <property type="term" value="F:metal ion binding"/>
    <property type="evidence" value="ECO:0007669"/>
    <property type="project" value="UniProtKB-KW"/>
</dbReference>
<dbReference type="EMBL" id="QXIL01000001">
    <property type="protein sequence ID" value="RXI79998.1"/>
    <property type="molecule type" value="Genomic_DNA"/>
</dbReference>
<evidence type="ECO:0000256" key="13">
    <source>
        <dbReference type="ARBA" id="ARBA00034005"/>
    </source>
</evidence>
<evidence type="ECO:0000313" key="16">
    <source>
        <dbReference type="EMBL" id="RXI79998.1"/>
    </source>
</evidence>
<evidence type="ECO:0000256" key="12">
    <source>
        <dbReference type="ARBA" id="ARBA00023211"/>
    </source>
</evidence>
<evidence type="ECO:0000256" key="4">
    <source>
        <dbReference type="ARBA" id="ARBA00022598"/>
    </source>
</evidence>
<dbReference type="Gene3D" id="1.10.150.20">
    <property type="entry name" value="5' to 3' exonuclease, C-terminal subdomain"/>
    <property type="match status" value="2"/>
</dbReference>
<evidence type="ECO:0000256" key="9">
    <source>
        <dbReference type="ARBA" id="ARBA00022842"/>
    </source>
</evidence>
<dbReference type="SUPFAM" id="SSF50249">
    <property type="entry name" value="Nucleic acid-binding proteins"/>
    <property type="match status" value="1"/>
</dbReference>
<dbReference type="SUPFAM" id="SSF52113">
    <property type="entry name" value="BRCT domain"/>
    <property type="match status" value="1"/>
</dbReference>
<dbReference type="FunFam" id="1.10.150.20:FF:000007">
    <property type="entry name" value="DNA ligase"/>
    <property type="match status" value="1"/>
</dbReference>
<dbReference type="Gene3D" id="2.40.50.140">
    <property type="entry name" value="Nucleic acid-binding proteins"/>
    <property type="match status" value="1"/>
</dbReference>
<feature type="binding site" evidence="15">
    <location>
        <begin position="42"/>
        <end position="46"/>
    </location>
    <ligand>
        <name>NAD(+)</name>
        <dbReference type="ChEBI" id="CHEBI:57540"/>
    </ligand>
</feature>
<dbReference type="Gene3D" id="6.20.10.30">
    <property type="match status" value="1"/>
</dbReference>
<keyword evidence="11 15" id="KW-0234">DNA repair</keyword>
<feature type="binding site" evidence="15">
    <location>
        <position position="324"/>
    </location>
    <ligand>
        <name>NAD(+)</name>
        <dbReference type="ChEBI" id="CHEBI:57540"/>
    </ligand>
</feature>
<dbReference type="CDD" id="cd00114">
    <property type="entry name" value="LIGANc"/>
    <property type="match status" value="1"/>
</dbReference>
<feature type="binding site" evidence="15">
    <location>
        <position position="184"/>
    </location>
    <ligand>
        <name>NAD(+)</name>
        <dbReference type="ChEBI" id="CHEBI:57540"/>
    </ligand>
</feature>
<proteinExistence type="inferred from homology"/>
<dbReference type="Pfam" id="PF14520">
    <property type="entry name" value="HHH_5"/>
    <property type="match status" value="1"/>
</dbReference>
<evidence type="ECO:0000256" key="10">
    <source>
        <dbReference type="ARBA" id="ARBA00023027"/>
    </source>
</evidence>
<dbReference type="PANTHER" id="PTHR23389">
    <property type="entry name" value="CHROMOSOME TRANSMISSION FIDELITY FACTOR 18"/>
    <property type="match status" value="1"/>
</dbReference>
<reference evidence="16 17" key="1">
    <citation type="submission" date="2018-08" db="EMBL/GenBank/DDBJ databases">
        <title>Lactobacillus suantsai sp. nov., isolated from traditional fermented suan-tsai in Taiwan.</title>
        <authorList>
            <person name="Huang C.-H."/>
        </authorList>
    </citation>
    <scope>NUCLEOTIDE SEQUENCE [LARGE SCALE GENOMIC DNA]</scope>
    <source>
        <strain evidence="16 17">BCRC 12945</strain>
    </source>
</reference>
<dbReference type="NCBIfam" id="TIGR00575">
    <property type="entry name" value="dnlj"/>
    <property type="match status" value="1"/>
</dbReference>
<feature type="binding site" evidence="15">
    <location>
        <position position="300"/>
    </location>
    <ligand>
        <name>NAD(+)</name>
        <dbReference type="ChEBI" id="CHEBI:57540"/>
    </ligand>
</feature>
<feature type="binding site" evidence="15">
    <location>
        <begin position="91"/>
        <end position="92"/>
    </location>
    <ligand>
        <name>NAD(+)</name>
        <dbReference type="ChEBI" id="CHEBI:57540"/>
    </ligand>
</feature>
<dbReference type="InterPro" id="IPR036420">
    <property type="entry name" value="BRCT_dom_sf"/>
</dbReference>
<dbReference type="Gene3D" id="1.10.287.610">
    <property type="entry name" value="Helix hairpin bin"/>
    <property type="match status" value="1"/>
</dbReference>
<dbReference type="OrthoDB" id="9759736at2"/>
<dbReference type="EC" id="6.5.1.2" evidence="2 15"/>
<dbReference type="GO" id="GO:0006260">
    <property type="term" value="P:DNA replication"/>
    <property type="evidence" value="ECO:0007669"/>
    <property type="project" value="UniProtKB-KW"/>
</dbReference>
<dbReference type="FunFam" id="1.10.150.20:FF:000006">
    <property type="entry name" value="DNA ligase"/>
    <property type="match status" value="1"/>
</dbReference>
<dbReference type="Pfam" id="PF03119">
    <property type="entry name" value="DNA_ligase_ZBD"/>
    <property type="match status" value="1"/>
</dbReference>
<dbReference type="FunFam" id="3.30.470.30:FF:000001">
    <property type="entry name" value="DNA ligase"/>
    <property type="match status" value="1"/>
</dbReference>
<evidence type="ECO:0000256" key="11">
    <source>
        <dbReference type="ARBA" id="ARBA00023204"/>
    </source>
</evidence>
<dbReference type="InterPro" id="IPR004149">
    <property type="entry name" value="Znf_DNAligase_C4"/>
</dbReference>
<feature type="binding site" evidence="15">
    <location>
        <position position="150"/>
    </location>
    <ligand>
        <name>NAD(+)</name>
        <dbReference type="ChEBI" id="CHEBI:57540"/>
    </ligand>
</feature>
<name>A0A4Q0VME3_9LACO</name>
<dbReference type="InterPro" id="IPR041663">
    <property type="entry name" value="DisA/LigA_HHH"/>
</dbReference>
<organism evidence="16 17">
    <name type="scientific">Levilactobacillus suantsaii</name>
    <dbReference type="NCBI Taxonomy" id="2292255"/>
    <lineage>
        <taxon>Bacteria</taxon>
        <taxon>Bacillati</taxon>
        <taxon>Bacillota</taxon>
        <taxon>Bacilli</taxon>
        <taxon>Lactobacillales</taxon>
        <taxon>Lactobacillaceae</taxon>
        <taxon>Levilactobacillus</taxon>
    </lineage>
</organism>
<dbReference type="InterPro" id="IPR001679">
    <property type="entry name" value="DNA_ligase"/>
</dbReference>
<dbReference type="InterPro" id="IPR013839">
    <property type="entry name" value="DNAligase_adenylation"/>
</dbReference>
<dbReference type="InterPro" id="IPR018239">
    <property type="entry name" value="DNA_ligase_AS"/>
</dbReference>
<dbReference type="PROSITE" id="PS50172">
    <property type="entry name" value="BRCT"/>
    <property type="match status" value="1"/>
</dbReference>
<dbReference type="PANTHER" id="PTHR23389:SF9">
    <property type="entry name" value="DNA LIGASE"/>
    <property type="match status" value="1"/>
</dbReference>
<dbReference type="Pfam" id="PF12826">
    <property type="entry name" value="HHH_2"/>
    <property type="match status" value="1"/>
</dbReference>
<evidence type="ECO:0000256" key="1">
    <source>
        <dbReference type="ARBA" id="ARBA00004067"/>
    </source>
</evidence>
<dbReference type="AlphaFoldDB" id="A0A4Q0VME3"/>
<dbReference type="Pfam" id="PF03120">
    <property type="entry name" value="OB_DNA_ligase"/>
    <property type="match status" value="1"/>
</dbReference>
<keyword evidence="5 15" id="KW-0235">DNA replication</keyword>
<dbReference type="CDD" id="cd17748">
    <property type="entry name" value="BRCT_DNA_ligase_like"/>
    <property type="match status" value="1"/>
</dbReference>
<comment type="function">
    <text evidence="1 15">DNA ligase that catalyzes the formation of phosphodiester linkages between 5'-phosphoryl and 3'-hydroxyl groups in double-stranded DNA using NAD as a coenzyme and as the energy source for the reaction. It is essential for DNA replication and repair of damaged DNA.</text>
</comment>
<comment type="similarity">
    <text evidence="14 15">Belongs to the NAD-dependent DNA ligase family. LigA subfamily.</text>
</comment>
<keyword evidence="4 15" id="KW-0436">Ligase</keyword>
<evidence type="ECO:0000313" key="17">
    <source>
        <dbReference type="Proteomes" id="UP000290602"/>
    </source>
</evidence>
<feature type="binding site" evidence="15">
    <location>
        <position position="418"/>
    </location>
    <ligand>
        <name>Zn(2+)</name>
        <dbReference type="ChEBI" id="CHEBI:29105"/>
    </ligand>
</feature>
<keyword evidence="6 15" id="KW-0479">Metal-binding</keyword>
<dbReference type="FunFam" id="2.40.50.140:FF:000012">
    <property type="entry name" value="DNA ligase"/>
    <property type="match status" value="1"/>
</dbReference>
<evidence type="ECO:0000256" key="5">
    <source>
        <dbReference type="ARBA" id="ARBA00022705"/>
    </source>
</evidence>
<gene>
    <name evidence="15 16" type="primary">ligA</name>
    <name evidence="16" type="ORF">DXH47_00040</name>
</gene>
<dbReference type="PIRSF" id="PIRSF001604">
    <property type="entry name" value="LigA"/>
    <property type="match status" value="1"/>
</dbReference>
<keyword evidence="10 15" id="KW-0520">NAD</keyword>
<comment type="cofactor">
    <cofactor evidence="15">
        <name>Mg(2+)</name>
        <dbReference type="ChEBI" id="CHEBI:18420"/>
    </cofactor>
    <cofactor evidence="15">
        <name>Mn(2+)</name>
        <dbReference type="ChEBI" id="CHEBI:29035"/>
    </cofactor>
</comment>
<evidence type="ECO:0000256" key="7">
    <source>
        <dbReference type="ARBA" id="ARBA00022763"/>
    </source>
</evidence>
<keyword evidence="12 15" id="KW-0464">Manganese</keyword>
<evidence type="ECO:0000256" key="6">
    <source>
        <dbReference type="ARBA" id="ARBA00022723"/>
    </source>
</evidence>
<dbReference type="Gene3D" id="3.40.50.10190">
    <property type="entry name" value="BRCT domain"/>
    <property type="match status" value="1"/>
</dbReference>
<evidence type="ECO:0000256" key="3">
    <source>
        <dbReference type="ARBA" id="ARBA00013308"/>
    </source>
</evidence>
<dbReference type="InterPro" id="IPR010994">
    <property type="entry name" value="RuvA_2-like"/>
</dbReference>
<dbReference type="GO" id="GO:0006281">
    <property type="term" value="P:DNA repair"/>
    <property type="evidence" value="ECO:0007669"/>
    <property type="project" value="UniProtKB-KW"/>
</dbReference>
<dbReference type="PROSITE" id="PS01055">
    <property type="entry name" value="DNA_LIGASE_N1"/>
    <property type="match status" value="1"/>
</dbReference>
<dbReference type="GO" id="GO:0003911">
    <property type="term" value="F:DNA ligase (NAD+) activity"/>
    <property type="evidence" value="ECO:0007669"/>
    <property type="project" value="UniProtKB-UniRule"/>
</dbReference>
<keyword evidence="9 15" id="KW-0460">Magnesium</keyword>
<keyword evidence="7 15" id="KW-0227">DNA damage</keyword>
<comment type="caution">
    <text evidence="16">The sequence shown here is derived from an EMBL/GenBank/DDBJ whole genome shotgun (WGS) entry which is preliminary data.</text>
</comment>
<dbReference type="HAMAP" id="MF_01588">
    <property type="entry name" value="DNA_ligase_A"/>
    <property type="match status" value="1"/>
</dbReference>
<dbReference type="Gene3D" id="3.30.470.30">
    <property type="entry name" value="DNA ligase/mRNA capping enzyme"/>
    <property type="match status" value="1"/>
</dbReference>
<evidence type="ECO:0000256" key="2">
    <source>
        <dbReference type="ARBA" id="ARBA00012722"/>
    </source>
</evidence>
<dbReference type="Pfam" id="PF01653">
    <property type="entry name" value="DNA_ligase_aden"/>
    <property type="match status" value="1"/>
</dbReference>
<comment type="catalytic activity">
    <reaction evidence="13 15">
        <text>NAD(+) + (deoxyribonucleotide)n-3'-hydroxyl + 5'-phospho-(deoxyribonucleotide)m = (deoxyribonucleotide)n+m + AMP + beta-nicotinamide D-nucleotide.</text>
        <dbReference type="EC" id="6.5.1.2"/>
    </reaction>
</comment>
<dbReference type="InterPro" id="IPR013840">
    <property type="entry name" value="DNAligase_N"/>
</dbReference>
<accession>A0A4Q0VME3</accession>
<dbReference type="GO" id="GO:0005829">
    <property type="term" value="C:cytosol"/>
    <property type="evidence" value="ECO:0007669"/>
    <property type="project" value="TreeGrafter"/>
</dbReference>
<dbReference type="NCBIfam" id="NF005932">
    <property type="entry name" value="PRK07956.1"/>
    <property type="match status" value="1"/>
</dbReference>
<dbReference type="Pfam" id="PF00533">
    <property type="entry name" value="BRCT"/>
    <property type="match status" value="1"/>
</dbReference>
<feature type="binding site" evidence="15">
    <location>
        <position position="127"/>
    </location>
    <ligand>
        <name>NAD(+)</name>
        <dbReference type="ChEBI" id="CHEBI:57540"/>
    </ligand>
</feature>
<evidence type="ECO:0000256" key="15">
    <source>
        <dbReference type="HAMAP-Rule" id="MF_01588"/>
    </source>
</evidence>
<keyword evidence="17" id="KW-1185">Reference proteome</keyword>
<evidence type="ECO:0000256" key="8">
    <source>
        <dbReference type="ARBA" id="ARBA00022833"/>
    </source>
</evidence>
<protein>
    <recommendedName>
        <fullName evidence="3 15">DNA ligase</fullName>
        <ecNumber evidence="2 15">6.5.1.2</ecNumber>
    </recommendedName>
    <alternativeName>
        <fullName evidence="15">Polydeoxyribonucleotide synthase [NAD(+)]</fullName>
    </alternativeName>
</protein>
<dbReference type="SMART" id="SM00292">
    <property type="entry name" value="BRCT"/>
    <property type="match status" value="1"/>
</dbReference>